<keyword evidence="3" id="KW-1185">Reference proteome</keyword>
<reference evidence="2 3" key="2">
    <citation type="submission" date="2009-02" db="EMBL/GenBank/DDBJ databases">
        <title>Draft genome sequence of Clostridium asparagiforme (DSM 15981).</title>
        <authorList>
            <person name="Sudarsanam P."/>
            <person name="Ley R."/>
            <person name="Guruge J."/>
            <person name="Turnbaugh P.J."/>
            <person name="Mahowald M."/>
            <person name="Liep D."/>
            <person name="Gordon J."/>
        </authorList>
    </citation>
    <scope>NUCLEOTIDE SEQUENCE [LARGE SCALE GENOMIC DNA]</scope>
    <source>
        <strain evidence="2 3">DSM 15981</strain>
    </source>
</reference>
<feature type="compositionally biased region" description="Basic residues" evidence="1">
    <location>
        <begin position="41"/>
        <end position="50"/>
    </location>
</feature>
<dbReference type="AlphaFoldDB" id="C0CYY6"/>
<comment type="caution">
    <text evidence="2">The sequence shown here is derived from an EMBL/GenBank/DDBJ whole genome shotgun (WGS) entry which is preliminary data.</text>
</comment>
<reference evidence="2 3" key="1">
    <citation type="submission" date="2009-01" db="EMBL/GenBank/DDBJ databases">
        <authorList>
            <person name="Fulton L."/>
            <person name="Clifton S."/>
            <person name="Fulton B."/>
            <person name="Xu J."/>
            <person name="Minx P."/>
            <person name="Pepin K.H."/>
            <person name="Johnson M."/>
            <person name="Bhonagiri V."/>
            <person name="Nash W.E."/>
            <person name="Mardis E.R."/>
            <person name="Wilson R.K."/>
        </authorList>
    </citation>
    <scope>NUCLEOTIDE SEQUENCE [LARGE SCALE GENOMIC DNA]</scope>
    <source>
        <strain evidence="2 3">DSM 15981</strain>
    </source>
</reference>
<evidence type="ECO:0000256" key="1">
    <source>
        <dbReference type="SAM" id="MobiDB-lite"/>
    </source>
</evidence>
<feature type="region of interest" description="Disordered" evidence="1">
    <location>
        <begin position="1"/>
        <end position="50"/>
    </location>
</feature>
<dbReference type="Proteomes" id="UP000004756">
    <property type="component" value="Unassembled WGS sequence"/>
</dbReference>
<proteinExistence type="predicted"/>
<feature type="compositionally biased region" description="Gly residues" evidence="1">
    <location>
        <begin position="27"/>
        <end position="38"/>
    </location>
</feature>
<dbReference type="HOGENOM" id="CLU_3116149_0_0_9"/>
<evidence type="ECO:0000313" key="3">
    <source>
        <dbReference type="Proteomes" id="UP000004756"/>
    </source>
</evidence>
<accession>C0CYY6</accession>
<feature type="compositionally biased region" description="Basic residues" evidence="1">
    <location>
        <begin position="1"/>
        <end position="18"/>
    </location>
</feature>
<organism evidence="2 3">
    <name type="scientific">[Clostridium] asparagiforme DSM 15981</name>
    <dbReference type="NCBI Taxonomy" id="518636"/>
    <lineage>
        <taxon>Bacteria</taxon>
        <taxon>Bacillati</taxon>
        <taxon>Bacillota</taxon>
        <taxon>Clostridia</taxon>
        <taxon>Lachnospirales</taxon>
        <taxon>Lachnospiraceae</taxon>
        <taxon>Enterocloster</taxon>
    </lineage>
</organism>
<gene>
    <name evidence="2" type="ORF">CLOSTASPAR_02213</name>
</gene>
<protein>
    <submittedName>
        <fullName evidence="2">Uncharacterized protein</fullName>
    </submittedName>
</protein>
<sequence length="50" mass="5345">MTGGRRRLRRAGGRRRRSRPADDGRPMAGGAGADGQAGGLYRHRRAEIGA</sequence>
<evidence type="ECO:0000313" key="2">
    <source>
        <dbReference type="EMBL" id="EEG55713.1"/>
    </source>
</evidence>
<dbReference type="EMBL" id="ACCJ01000130">
    <property type="protein sequence ID" value="EEG55713.1"/>
    <property type="molecule type" value="Genomic_DNA"/>
</dbReference>
<name>C0CYY6_9FIRM</name>